<keyword evidence="5 7" id="KW-1133">Transmembrane helix</keyword>
<dbReference type="AlphaFoldDB" id="A0A3B3RUH9"/>
<dbReference type="InterPro" id="IPR008516">
    <property type="entry name" value="Na/K-Atpase_Interacting"/>
</dbReference>
<organism evidence="8 9">
    <name type="scientific">Paramormyrops kingsleyae</name>
    <dbReference type="NCBI Taxonomy" id="1676925"/>
    <lineage>
        <taxon>Eukaryota</taxon>
        <taxon>Metazoa</taxon>
        <taxon>Chordata</taxon>
        <taxon>Craniata</taxon>
        <taxon>Vertebrata</taxon>
        <taxon>Euteleostomi</taxon>
        <taxon>Actinopterygii</taxon>
        <taxon>Neopterygii</taxon>
        <taxon>Teleostei</taxon>
        <taxon>Osteoglossocephala</taxon>
        <taxon>Osteoglossomorpha</taxon>
        <taxon>Osteoglossiformes</taxon>
        <taxon>Mormyridae</taxon>
        <taxon>Paramormyrops</taxon>
    </lineage>
</organism>
<evidence type="ECO:0000256" key="5">
    <source>
        <dbReference type="ARBA" id="ARBA00022989"/>
    </source>
</evidence>
<reference evidence="8" key="1">
    <citation type="submission" date="2025-08" db="UniProtKB">
        <authorList>
            <consortium name="Ensembl"/>
        </authorList>
    </citation>
    <scope>IDENTIFICATION</scope>
</reference>
<dbReference type="PANTHER" id="PTHR13084">
    <property type="entry name" value="T-CELL LYMPHOMA BREAKPOINT-ASSOCIATED TARGET 1-RELATED"/>
    <property type="match status" value="1"/>
</dbReference>
<dbReference type="Pfam" id="PF05640">
    <property type="entry name" value="NKAIN"/>
    <property type="match status" value="1"/>
</dbReference>
<keyword evidence="6 7" id="KW-0472">Membrane</keyword>
<keyword evidence="4 7" id="KW-0812">Transmembrane</keyword>
<dbReference type="GO" id="GO:0005886">
    <property type="term" value="C:plasma membrane"/>
    <property type="evidence" value="ECO:0007669"/>
    <property type="project" value="UniProtKB-SubCell"/>
</dbReference>
<sequence length="118" mass="13542">MLYLFSYYEIIHQKRNENIVWCGGGFICYSVKDQPSLQLKRTGSLLQMLPIRGDCDGQHLGTSSWTLWVPILGNFLHIVILILGISGTLQYRPRYLLVVTINTFIVIFYSQDPTTSNK</sequence>
<comment type="similarity">
    <text evidence="2 7">Belongs to the NKAIN family.</text>
</comment>
<dbReference type="Ensembl" id="ENSPKIT00000002142.1">
    <property type="protein sequence ID" value="ENSPKIP00000021505.1"/>
    <property type="gene ID" value="ENSPKIG00000005871.1"/>
</dbReference>
<evidence type="ECO:0000256" key="2">
    <source>
        <dbReference type="ARBA" id="ARBA00006364"/>
    </source>
</evidence>
<feature type="transmembrane region" description="Helical" evidence="7">
    <location>
        <begin position="65"/>
        <end position="83"/>
    </location>
</feature>
<dbReference type="GO" id="GO:0002028">
    <property type="term" value="P:regulation of sodium ion transport"/>
    <property type="evidence" value="ECO:0007669"/>
    <property type="project" value="UniProtKB-UniRule"/>
</dbReference>
<reference evidence="8" key="2">
    <citation type="submission" date="2025-09" db="UniProtKB">
        <authorList>
            <consortium name="Ensembl"/>
        </authorList>
    </citation>
    <scope>IDENTIFICATION</scope>
</reference>
<evidence type="ECO:0000256" key="6">
    <source>
        <dbReference type="ARBA" id="ARBA00023136"/>
    </source>
</evidence>
<name>A0A3B3RUH9_9TELE</name>
<dbReference type="PANTHER" id="PTHR13084:SF2">
    <property type="entry name" value="SODIUM_POTASSIUM-TRANSPORTING ATPASE SUBUNIT BETA-1-INTERACTING PROTEIN 3"/>
    <property type="match status" value="1"/>
</dbReference>
<keyword evidence="3 7" id="KW-1003">Cell membrane</keyword>
<dbReference type="Proteomes" id="UP000261540">
    <property type="component" value="Unplaced"/>
</dbReference>
<keyword evidence="9" id="KW-1185">Reference proteome</keyword>
<evidence type="ECO:0000256" key="4">
    <source>
        <dbReference type="ARBA" id="ARBA00022692"/>
    </source>
</evidence>
<evidence type="ECO:0000256" key="7">
    <source>
        <dbReference type="RuleBase" id="RU368041"/>
    </source>
</evidence>
<comment type="caution">
    <text evidence="7">Lacks conserved residue(s) required for the propagation of feature annotation.</text>
</comment>
<comment type="subcellular location">
    <subcellularLocation>
        <location evidence="1 7">Cell membrane</location>
        <topology evidence="1 7">Multi-pass membrane protein</topology>
    </subcellularLocation>
</comment>
<evidence type="ECO:0000313" key="8">
    <source>
        <dbReference type="Ensembl" id="ENSPKIP00000021505.1"/>
    </source>
</evidence>
<evidence type="ECO:0000256" key="1">
    <source>
        <dbReference type="ARBA" id="ARBA00004651"/>
    </source>
</evidence>
<proteinExistence type="inferred from homology"/>
<feature type="transmembrane region" description="Helical" evidence="7">
    <location>
        <begin position="95"/>
        <end position="111"/>
    </location>
</feature>
<protein>
    <recommendedName>
        <fullName evidence="7">Sodium/potassium-transporting ATPase subunit beta-1-interacting protein</fullName>
        <shortName evidence="7">Na(+)/K(+)-transporting ATPase subunit beta-1-interacting protein</shortName>
    </recommendedName>
</protein>
<accession>A0A3B3RUH9</accession>
<evidence type="ECO:0000313" key="9">
    <source>
        <dbReference type="Proteomes" id="UP000261540"/>
    </source>
</evidence>
<evidence type="ECO:0000256" key="3">
    <source>
        <dbReference type="ARBA" id="ARBA00022475"/>
    </source>
</evidence>